<reference evidence="3" key="1">
    <citation type="submission" date="2016-10" db="EMBL/GenBank/DDBJ databases">
        <authorList>
            <person name="Varghese N."/>
            <person name="Submissions S."/>
        </authorList>
    </citation>
    <scope>NUCLEOTIDE SEQUENCE [LARGE SCALE GENOMIC DNA]</scope>
    <source>
        <strain evidence="3">DSM 45004</strain>
    </source>
</reference>
<feature type="transmembrane region" description="Helical" evidence="1">
    <location>
        <begin position="96"/>
        <end position="118"/>
    </location>
</feature>
<feature type="transmembrane region" description="Helical" evidence="1">
    <location>
        <begin position="209"/>
        <end position="230"/>
    </location>
</feature>
<dbReference type="Proteomes" id="UP000198716">
    <property type="component" value="Unassembled WGS sequence"/>
</dbReference>
<feature type="transmembrane region" description="Helical" evidence="1">
    <location>
        <begin position="237"/>
        <end position="254"/>
    </location>
</feature>
<feature type="transmembrane region" description="Helical" evidence="1">
    <location>
        <begin position="15"/>
        <end position="36"/>
    </location>
</feature>
<name>A0A1I1Y370_9ACTN</name>
<evidence type="ECO:0000313" key="2">
    <source>
        <dbReference type="EMBL" id="SFE12240.1"/>
    </source>
</evidence>
<gene>
    <name evidence="2" type="ORF">SAMN04487819_10845</name>
</gene>
<accession>A0A1I1Y370</accession>
<keyword evidence="1" id="KW-0472">Membrane</keyword>
<dbReference type="EMBL" id="FOMZ01000008">
    <property type="protein sequence ID" value="SFE12240.1"/>
    <property type="molecule type" value="Genomic_DNA"/>
</dbReference>
<keyword evidence="1" id="KW-0812">Transmembrane</keyword>
<feature type="transmembrane region" description="Helical" evidence="1">
    <location>
        <begin position="130"/>
        <end position="152"/>
    </location>
</feature>
<keyword evidence="1" id="KW-1133">Transmembrane helix</keyword>
<sequence length="431" mass="46148">MTARVLWHEIRRSGLPLWITPLLLLVSGLVFIQTLLRTGGQRLEWATSIFYDMTPMVVLASTLALVVAAWRAGRERRRGVAELIESTPRASSQRALLSWISVAIWPVVSCLPAVVAFGSLSREAVSGPPLFGILAAGLATVVAYAALGFAVGTFVPGRFTAPVAGVVSFVVTIALGPRVPHGLLSVVPQPTYGTIATNRSSVGLWDRPVWWFAPAAALWFAALAVALLVVATARRRLLTIVPSALAVLLAIPLAQTQVWRIDTASPSLNCSDGSVRVCVPNEVGVAPNAVATSTKPVRTRLDDLPTVAPLGVVDSTSASAYVWPQNCRSYPERIRCSSPRPSTAGEKLAERVSGWQCSSSSSPGTPMYTSPAPRLERGVRDWLLGRTGDSASEIARYLATLPDNERHEWLSRYLLAAERCDVSAVAGLRVS</sequence>
<keyword evidence="3" id="KW-1185">Reference proteome</keyword>
<feature type="transmembrane region" description="Helical" evidence="1">
    <location>
        <begin position="159"/>
        <end position="176"/>
    </location>
</feature>
<organism evidence="2 3">
    <name type="scientific">Actinopolyspora alba</name>
    <dbReference type="NCBI Taxonomy" id="673379"/>
    <lineage>
        <taxon>Bacteria</taxon>
        <taxon>Bacillati</taxon>
        <taxon>Actinomycetota</taxon>
        <taxon>Actinomycetes</taxon>
        <taxon>Actinopolysporales</taxon>
        <taxon>Actinopolysporaceae</taxon>
        <taxon>Actinopolyspora</taxon>
        <taxon>Actinopolyspora alba group</taxon>
    </lineage>
</organism>
<dbReference type="RefSeq" id="WP_092927584.1">
    <property type="nucleotide sequence ID" value="NZ_FOMZ01000008.1"/>
</dbReference>
<protein>
    <submittedName>
        <fullName evidence="2">ABC-type multidrug transport system, permease component</fullName>
    </submittedName>
</protein>
<dbReference type="AlphaFoldDB" id="A0A1I1Y370"/>
<evidence type="ECO:0000256" key="1">
    <source>
        <dbReference type="SAM" id="Phobius"/>
    </source>
</evidence>
<feature type="transmembrane region" description="Helical" evidence="1">
    <location>
        <begin position="48"/>
        <end position="70"/>
    </location>
</feature>
<proteinExistence type="predicted"/>
<evidence type="ECO:0000313" key="3">
    <source>
        <dbReference type="Proteomes" id="UP000198716"/>
    </source>
</evidence>